<reference evidence="1" key="1">
    <citation type="submission" date="2025-05" db="UniProtKB">
        <authorList>
            <consortium name="EnsemblMetazoa"/>
        </authorList>
    </citation>
    <scope>IDENTIFICATION</scope>
</reference>
<dbReference type="GeneID" id="126886128"/>
<accession>A0ABM5KFG6</accession>
<dbReference type="Proteomes" id="UP001652700">
    <property type="component" value="Unplaced"/>
</dbReference>
<dbReference type="PANTHER" id="PTHR45823:SF1">
    <property type="entry name" value="T-SNARE COILED-COIL HOMOLOGY DOMAIN-CONTAINING PROTEIN"/>
    <property type="match status" value="1"/>
</dbReference>
<proteinExistence type="predicted"/>
<protein>
    <recommendedName>
        <fullName evidence="3">CCHC-type domain-containing protein</fullName>
    </recommendedName>
</protein>
<organism evidence="1 2">
    <name type="scientific">Diabrotica virgifera virgifera</name>
    <name type="common">western corn rootworm</name>
    <dbReference type="NCBI Taxonomy" id="50390"/>
    <lineage>
        <taxon>Eukaryota</taxon>
        <taxon>Metazoa</taxon>
        <taxon>Ecdysozoa</taxon>
        <taxon>Arthropoda</taxon>
        <taxon>Hexapoda</taxon>
        <taxon>Insecta</taxon>
        <taxon>Pterygota</taxon>
        <taxon>Neoptera</taxon>
        <taxon>Endopterygota</taxon>
        <taxon>Coleoptera</taxon>
        <taxon>Polyphaga</taxon>
        <taxon>Cucujiformia</taxon>
        <taxon>Chrysomeloidea</taxon>
        <taxon>Chrysomelidae</taxon>
        <taxon>Galerucinae</taxon>
        <taxon>Diabroticina</taxon>
        <taxon>Diabroticites</taxon>
        <taxon>Diabrotica</taxon>
    </lineage>
</organism>
<dbReference type="PANTHER" id="PTHR45823">
    <property type="entry name" value="T-SNARE COILED-COIL HOMOLOGY DOMAIN-CONTAINING PROTEIN"/>
    <property type="match status" value="1"/>
</dbReference>
<sequence>MDKLLKPDRLDIDSNSTNATQLWTHWKRTFQNFLEAANVSEDKDKLNLLVNYVNPVVYEAIGECTTYTDATATLEKLYIKQKSEIFARHTLSTRKQQVGESIDQYLLILKHLSKDCNFQAVSADRNKDDYIRDSFIRGLSASNIRQRLLESATLTLDQAYNSARALEMAQQQSDSYIMSNSIVNSITTDNTLQNTAHETDQNNSTSAATFSKCWFCGKSRHTRDRCPAKNHQCSCVTNIESEPTASSNSIVEPGASRTTKILKLPTFDGQTARETYWFQFEAAARANGWTEKEMAASLVVSLRA</sequence>
<dbReference type="RefSeq" id="XP_050508930.1">
    <property type="nucleotide sequence ID" value="XM_050652973.1"/>
</dbReference>
<keyword evidence="2" id="KW-1185">Reference proteome</keyword>
<evidence type="ECO:0008006" key="3">
    <source>
        <dbReference type="Google" id="ProtNLM"/>
    </source>
</evidence>
<name>A0ABM5KFG6_DIAVI</name>
<evidence type="ECO:0000313" key="1">
    <source>
        <dbReference type="EnsemblMetazoa" id="XP_050508930.1"/>
    </source>
</evidence>
<dbReference type="EnsemblMetazoa" id="XM_050652973.1">
    <property type="protein sequence ID" value="XP_050508930.1"/>
    <property type="gene ID" value="LOC126886128"/>
</dbReference>
<evidence type="ECO:0000313" key="2">
    <source>
        <dbReference type="Proteomes" id="UP001652700"/>
    </source>
</evidence>